<evidence type="ECO:0000313" key="2">
    <source>
        <dbReference type="Proteomes" id="UP001501425"/>
    </source>
</evidence>
<sequence>MLPIRWQLVWFDNRIPHFFTILLKEHCREPVLNRIDNGGALAVREVDCSH</sequence>
<name>A0AAV3ST22_9EURY</name>
<reference evidence="1" key="1">
    <citation type="journal article" date="2014" name="Int. J. Syst. Evol. Microbiol.">
        <title>Complete genome sequence of Corynebacterium casei LMG S-19264T (=DSM 44701T), isolated from a smear-ripened cheese.</title>
        <authorList>
            <consortium name="US DOE Joint Genome Institute (JGI-PGF)"/>
            <person name="Walter F."/>
            <person name="Albersmeier A."/>
            <person name="Kalinowski J."/>
            <person name="Ruckert C."/>
        </authorList>
    </citation>
    <scope>NUCLEOTIDE SEQUENCE</scope>
    <source>
        <strain evidence="1">JCM 14265</strain>
    </source>
</reference>
<dbReference type="EMBL" id="BAAADQ010000012">
    <property type="protein sequence ID" value="GAA0545461.1"/>
    <property type="molecule type" value="Genomic_DNA"/>
</dbReference>
<proteinExistence type="predicted"/>
<comment type="caution">
    <text evidence="1">The sequence shown here is derived from an EMBL/GenBank/DDBJ whole genome shotgun (WGS) entry which is preliminary data.</text>
</comment>
<dbReference type="Proteomes" id="UP001501425">
    <property type="component" value="Unassembled WGS sequence"/>
</dbReference>
<reference evidence="1" key="2">
    <citation type="submission" date="2023-12" db="EMBL/GenBank/DDBJ databases">
        <authorList>
            <person name="Sun Q."/>
            <person name="Inoue M."/>
        </authorList>
    </citation>
    <scope>NUCLEOTIDE SEQUENCE</scope>
    <source>
        <strain evidence="1">JCM 14265</strain>
    </source>
</reference>
<dbReference type="AlphaFoldDB" id="A0AAV3ST22"/>
<accession>A0AAV3ST22</accession>
<protein>
    <submittedName>
        <fullName evidence="1">Uncharacterized protein</fullName>
    </submittedName>
</protein>
<evidence type="ECO:0000313" key="1">
    <source>
        <dbReference type="EMBL" id="GAA0545461.1"/>
    </source>
</evidence>
<organism evidence="1 2">
    <name type="scientific">Halorubrum ejinorense</name>
    <dbReference type="NCBI Taxonomy" id="425309"/>
    <lineage>
        <taxon>Archaea</taxon>
        <taxon>Methanobacteriati</taxon>
        <taxon>Methanobacteriota</taxon>
        <taxon>Stenosarchaea group</taxon>
        <taxon>Halobacteria</taxon>
        <taxon>Halobacteriales</taxon>
        <taxon>Haloferacaceae</taxon>
        <taxon>Halorubrum</taxon>
    </lineage>
</organism>
<gene>
    <name evidence="1" type="ORF">GCM10008994_20440</name>
</gene>